<accession>A0A916BA91</accession>
<organism evidence="1 2">
    <name type="scientific">Candidatus Nitrotoga fabula</name>
    <dbReference type="NCBI Taxonomy" id="2182327"/>
    <lineage>
        <taxon>Bacteria</taxon>
        <taxon>Pseudomonadati</taxon>
        <taxon>Pseudomonadota</taxon>
        <taxon>Betaproteobacteria</taxon>
        <taxon>Nitrosomonadales</taxon>
        <taxon>Gallionellaceae</taxon>
        <taxon>Candidatus Nitrotoga</taxon>
    </lineage>
</organism>
<sequence>MDKPRKDWTITPSITLLGSIIWKAVYKEDLTDLQRPEMLCSSGYWPGIDF</sequence>
<reference evidence="1" key="1">
    <citation type="submission" date="2021-02" db="EMBL/GenBank/DDBJ databases">
        <authorList>
            <person name="Han P."/>
        </authorList>
    </citation>
    <scope>NUCLEOTIDE SEQUENCE</scope>
    <source>
        <strain evidence="1">Candidatus Nitrotoga sp. ZN8</strain>
    </source>
</reference>
<gene>
    <name evidence="1" type="ORF">NTGZN8_10008</name>
</gene>
<evidence type="ECO:0000313" key="2">
    <source>
        <dbReference type="Proteomes" id="UP000675882"/>
    </source>
</evidence>
<dbReference type="EMBL" id="CAJNBL010000001">
    <property type="protein sequence ID" value="CAE6686759.1"/>
    <property type="molecule type" value="Genomic_DNA"/>
</dbReference>
<proteinExistence type="predicted"/>
<dbReference type="AlphaFoldDB" id="A0A916BA91"/>
<comment type="caution">
    <text evidence="1">The sequence shown here is derived from an EMBL/GenBank/DDBJ whole genome shotgun (WGS) entry which is preliminary data.</text>
</comment>
<evidence type="ECO:0000313" key="1">
    <source>
        <dbReference type="EMBL" id="CAE6686759.1"/>
    </source>
</evidence>
<keyword evidence="2" id="KW-1185">Reference proteome</keyword>
<protein>
    <submittedName>
        <fullName evidence="1">Uncharacterized protein</fullName>
    </submittedName>
</protein>
<dbReference type="Proteomes" id="UP000675882">
    <property type="component" value="Unassembled WGS sequence"/>
</dbReference>
<name>A0A916BA91_9PROT</name>